<organism evidence="3 4">
    <name type="scientific">Galdieria partita</name>
    <dbReference type="NCBI Taxonomy" id="83374"/>
    <lineage>
        <taxon>Eukaryota</taxon>
        <taxon>Rhodophyta</taxon>
        <taxon>Bangiophyceae</taxon>
        <taxon>Galdieriales</taxon>
        <taxon>Galdieriaceae</taxon>
        <taxon>Galdieria</taxon>
    </lineage>
</organism>
<feature type="region of interest" description="Disordered" evidence="1">
    <location>
        <begin position="73"/>
        <end position="117"/>
    </location>
</feature>
<reference evidence="3" key="2">
    <citation type="submission" date="2022-01" db="EMBL/GenBank/DDBJ databases">
        <authorList>
            <person name="Hirooka S."/>
            <person name="Miyagishima S.Y."/>
        </authorList>
    </citation>
    <scope>NUCLEOTIDE SEQUENCE</scope>
    <source>
        <strain evidence="3">NBRC 102759</strain>
    </source>
</reference>
<feature type="chain" id="PRO_5038680156" evidence="2">
    <location>
        <begin position="22"/>
        <end position="385"/>
    </location>
</feature>
<evidence type="ECO:0000313" key="3">
    <source>
        <dbReference type="EMBL" id="GJQ10330.1"/>
    </source>
</evidence>
<reference evidence="3" key="1">
    <citation type="journal article" date="2022" name="Proc. Natl. Acad. Sci. U.S.A.">
        <title>Life cycle and functional genomics of the unicellular red alga Galdieria for elucidating algal and plant evolution and industrial use.</title>
        <authorList>
            <person name="Hirooka S."/>
            <person name="Itabashi T."/>
            <person name="Ichinose T.M."/>
            <person name="Onuma R."/>
            <person name="Fujiwara T."/>
            <person name="Yamashita S."/>
            <person name="Jong L.W."/>
            <person name="Tomita R."/>
            <person name="Iwane A.H."/>
            <person name="Miyagishima S.Y."/>
        </authorList>
    </citation>
    <scope>NUCLEOTIDE SEQUENCE</scope>
    <source>
        <strain evidence="3">NBRC 102759</strain>
    </source>
</reference>
<evidence type="ECO:0000313" key="4">
    <source>
        <dbReference type="Proteomes" id="UP001061958"/>
    </source>
</evidence>
<comment type="caution">
    <text evidence="3">The sequence shown here is derived from an EMBL/GenBank/DDBJ whole genome shotgun (WGS) entry which is preliminary data.</text>
</comment>
<dbReference type="Proteomes" id="UP001061958">
    <property type="component" value="Unassembled WGS sequence"/>
</dbReference>
<dbReference type="EMBL" id="BQMJ01000015">
    <property type="protein sequence ID" value="GJQ10330.1"/>
    <property type="molecule type" value="Genomic_DNA"/>
</dbReference>
<feature type="signal peptide" evidence="2">
    <location>
        <begin position="1"/>
        <end position="21"/>
    </location>
</feature>
<protein>
    <submittedName>
        <fullName evidence="3">Uncharacterized protein</fullName>
    </submittedName>
</protein>
<keyword evidence="2" id="KW-0732">Signal</keyword>
<evidence type="ECO:0000256" key="1">
    <source>
        <dbReference type="SAM" id="MobiDB-lite"/>
    </source>
</evidence>
<name>A0A9C7UPA8_9RHOD</name>
<evidence type="ECO:0000256" key="2">
    <source>
        <dbReference type="SAM" id="SignalP"/>
    </source>
</evidence>
<proteinExistence type="predicted"/>
<accession>A0A9C7UPA8</accession>
<dbReference type="OrthoDB" id="6703at2759"/>
<sequence length="385" mass="44751">MRTQNILFMLFLYITLWGSSTTPWRVDAQLQDQLLWSDTDTRVNILRQHIHSDKDLKWEDDLKRLKEGIGMERLDSQKMTHINKQAKRPTGEPNPKQPQPPPPPPPPERKFSRQSRKVGIGRNISEATLYVDLLKRLANSGGNLMELVEGIRKAVELQGNEDNLMKVDEAIDHLLTSLHNIPLSVSLPKVRELDIMTGLMERRLVDRLVKLIDSQPITSIVHVSCGNQMHWMNSVLQLRPQIRYMGLDSRDTTLVWLRSKYYGHPHIQFRTVEWQYMLPKGYQLLVAINALSSLELQQVYSFFSAAKYAGFEYVLVNSYEGTKNEERNQSKMLDFRKPPFGFKRPIRVFHEMGSLRGKPISLLMYSKQVLEEFGKKEMTVTYEEL</sequence>
<dbReference type="AlphaFoldDB" id="A0A9C7UPA8"/>
<gene>
    <name evidence="3" type="ORF">GpartN1_g2121.t1</name>
</gene>
<feature type="compositionally biased region" description="Pro residues" evidence="1">
    <location>
        <begin position="95"/>
        <end position="106"/>
    </location>
</feature>
<keyword evidence="4" id="KW-1185">Reference proteome</keyword>